<dbReference type="EMBL" id="CP089983">
    <property type="protein sequence ID" value="WXB09439.1"/>
    <property type="molecule type" value="Genomic_DNA"/>
</dbReference>
<dbReference type="SUPFAM" id="SSF53474">
    <property type="entry name" value="alpha/beta-Hydrolases"/>
    <property type="match status" value="1"/>
</dbReference>
<evidence type="ECO:0000256" key="1">
    <source>
        <dbReference type="ARBA" id="ARBA00010088"/>
    </source>
</evidence>
<organism evidence="4 5">
    <name type="scientific">Pendulispora rubella</name>
    <dbReference type="NCBI Taxonomy" id="2741070"/>
    <lineage>
        <taxon>Bacteria</taxon>
        <taxon>Pseudomonadati</taxon>
        <taxon>Myxococcota</taxon>
        <taxon>Myxococcia</taxon>
        <taxon>Myxococcales</taxon>
        <taxon>Sorangiineae</taxon>
        <taxon>Pendulisporaceae</taxon>
        <taxon>Pendulispora</taxon>
    </lineage>
</organism>
<dbReference type="PROSITE" id="PS51257">
    <property type="entry name" value="PROKAR_LIPOPROTEIN"/>
    <property type="match status" value="1"/>
</dbReference>
<dbReference type="GO" id="GO:0016787">
    <property type="term" value="F:hydrolase activity"/>
    <property type="evidence" value="ECO:0007669"/>
    <property type="project" value="UniProtKB-KW"/>
</dbReference>
<proteinExistence type="inferred from homology"/>
<dbReference type="Pfam" id="PF00561">
    <property type="entry name" value="Abhydrolase_1"/>
    <property type="match status" value="1"/>
</dbReference>
<reference evidence="4" key="1">
    <citation type="submission" date="2021-12" db="EMBL/GenBank/DDBJ databases">
        <title>Discovery of the Pendulisporaceae a myxobacterial family with distinct sporulation behavior and unique specialized metabolism.</title>
        <authorList>
            <person name="Garcia R."/>
            <person name="Popoff A."/>
            <person name="Bader C.D."/>
            <person name="Loehr J."/>
            <person name="Walesch S."/>
            <person name="Walt C."/>
            <person name="Boldt J."/>
            <person name="Bunk B."/>
            <person name="Haeckl F.J.F.P.J."/>
            <person name="Gunesch A.P."/>
            <person name="Birkelbach J."/>
            <person name="Nuebel U."/>
            <person name="Pietschmann T."/>
            <person name="Bach T."/>
            <person name="Mueller R."/>
        </authorList>
    </citation>
    <scope>NUCLEOTIDE SEQUENCE</scope>
    <source>
        <strain evidence="4">MSr11367</strain>
    </source>
</reference>
<gene>
    <name evidence="4" type="ORF">LVJ94_19680</name>
</gene>
<accession>A0ABZ2LEW6</accession>
<keyword evidence="5" id="KW-1185">Reference proteome</keyword>
<evidence type="ECO:0000313" key="5">
    <source>
        <dbReference type="Proteomes" id="UP001374803"/>
    </source>
</evidence>
<sequence length="341" mass="37050">MKGGSWFALLLASTISSCGGVPHDKPPTPKETGAVHDRAARVRFGGTFLAMPDGVAVWYKVAGPERAPTVVFLHGGPGYNSFAFERSAGKDLESRFRMVYVDQRGCGRSGFDGANSNYGMQKTVDDIDRIREAVGASKIVLIGHSFGGVVAAEYAHRFPARTSAVVMVDTMPDIGAAIRQQLRYADSIADAEFPDRAKAVHGIVRSEGEPFEKIANLYRTIGRVPLQRKMHFNSGEAQSRMEAIDERSQLLGLTSAKVVKAYVDTGYVNGSPAGVSDPLGVPSILIAGRASHVIGEENIRDAARAWHADVVWLDAGHFVYFEAQHDFVDTVTRFLDDRVRP</sequence>
<name>A0ABZ2LEW6_9BACT</name>
<dbReference type="InterPro" id="IPR029058">
    <property type="entry name" value="AB_hydrolase_fold"/>
</dbReference>
<keyword evidence="2 4" id="KW-0378">Hydrolase</keyword>
<protein>
    <submittedName>
        <fullName evidence="4">Alpha/beta hydrolase</fullName>
    </submittedName>
</protein>
<comment type="similarity">
    <text evidence="1">Belongs to the peptidase S33 family.</text>
</comment>
<dbReference type="InterPro" id="IPR051601">
    <property type="entry name" value="Serine_prot/Carboxylest_S33"/>
</dbReference>
<dbReference type="RefSeq" id="WP_394839111.1">
    <property type="nucleotide sequence ID" value="NZ_CP089929.1"/>
</dbReference>
<dbReference type="Proteomes" id="UP001374803">
    <property type="component" value="Chromosome"/>
</dbReference>
<dbReference type="InterPro" id="IPR000073">
    <property type="entry name" value="AB_hydrolase_1"/>
</dbReference>
<feature type="domain" description="AB hydrolase-1" evidence="3">
    <location>
        <begin position="68"/>
        <end position="323"/>
    </location>
</feature>
<evidence type="ECO:0000259" key="3">
    <source>
        <dbReference type="Pfam" id="PF00561"/>
    </source>
</evidence>
<evidence type="ECO:0000256" key="2">
    <source>
        <dbReference type="ARBA" id="ARBA00022801"/>
    </source>
</evidence>
<dbReference type="PANTHER" id="PTHR43248:SF2">
    <property type="entry name" value="PROLYL AMINOPEPTIDASE"/>
    <property type="match status" value="1"/>
</dbReference>
<dbReference type="PRINTS" id="PR00111">
    <property type="entry name" value="ABHYDROLASE"/>
</dbReference>
<dbReference type="PANTHER" id="PTHR43248">
    <property type="entry name" value="2-SUCCINYL-6-HYDROXY-2,4-CYCLOHEXADIENE-1-CARBOXYLATE SYNTHASE"/>
    <property type="match status" value="1"/>
</dbReference>
<dbReference type="PRINTS" id="PR00793">
    <property type="entry name" value="PROAMNOPTASE"/>
</dbReference>
<dbReference type="InterPro" id="IPR002410">
    <property type="entry name" value="Peptidase_S33"/>
</dbReference>
<dbReference type="Gene3D" id="3.40.50.1820">
    <property type="entry name" value="alpha/beta hydrolase"/>
    <property type="match status" value="1"/>
</dbReference>
<evidence type="ECO:0000313" key="4">
    <source>
        <dbReference type="EMBL" id="WXB09439.1"/>
    </source>
</evidence>